<protein>
    <submittedName>
        <fullName evidence="1">ABC transporter permease</fullName>
    </submittedName>
</protein>
<name>A0A2K9PS25_9FLAO</name>
<dbReference type="InterPro" id="IPR029069">
    <property type="entry name" value="HotDog_dom_sf"/>
</dbReference>
<dbReference type="OrthoDB" id="826697at2"/>
<evidence type="ECO:0000313" key="2">
    <source>
        <dbReference type="Proteomes" id="UP000235826"/>
    </source>
</evidence>
<accession>A0A2K9PS25</accession>
<keyword evidence="2" id="KW-1185">Reference proteome</keyword>
<dbReference type="KEGG" id="fek:C1H87_13120"/>
<dbReference type="Proteomes" id="UP000235826">
    <property type="component" value="Chromosome"/>
</dbReference>
<dbReference type="Gene3D" id="3.10.129.10">
    <property type="entry name" value="Hotdog Thioesterase"/>
    <property type="match status" value="1"/>
</dbReference>
<organism evidence="1 2">
    <name type="scientific">Flavivirga eckloniae</name>
    <dbReference type="NCBI Taxonomy" id="1803846"/>
    <lineage>
        <taxon>Bacteria</taxon>
        <taxon>Pseudomonadati</taxon>
        <taxon>Bacteroidota</taxon>
        <taxon>Flavobacteriia</taxon>
        <taxon>Flavobacteriales</taxon>
        <taxon>Flavobacteriaceae</taxon>
        <taxon>Flavivirga</taxon>
    </lineage>
</organism>
<dbReference type="Pfam" id="PF22817">
    <property type="entry name" value="ApeP-like"/>
    <property type="match status" value="1"/>
</dbReference>
<evidence type="ECO:0000313" key="1">
    <source>
        <dbReference type="EMBL" id="AUP79598.1"/>
    </source>
</evidence>
<reference evidence="1 2" key="1">
    <citation type="submission" date="2018-01" db="EMBL/GenBank/DDBJ databases">
        <title>Complete genome sequence of Flavivirga eckloniae ECD14 isolated from seaweed Ecklonia cava.</title>
        <authorList>
            <person name="Lee J.H."/>
            <person name="Baik K.S."/>
            <person name="Seong C.N."/>
        </authorList>
    </citation>
    <scope>NUCLEOTIDE SEQUENCE [LARGE SCALE GENOMIC DNA]</scope>
    <source>
        <strain evidence="1 2">ECD14</strain>
    </source>
</reference>
<proteinExistence type="predicted"/>
<gene>
    <name evidence="1" type="ORF">C1H87_13120</name>
</gene>
<dbReference type="EMBL" id="CP025791">
    <property type="protein sequence ID" value="AUP79598.1"/>
    <property type="molecule type" value="Genomic_DNA"/>
</dbReference>
<dbReference type="InterPro" id="IPR016776">
    <property type="entry name" value="ApeP-like_dehydratase"/>
</dbReference>
<sequence length="151" mass="16779">MIDLDKIDVSNFLPHRPPFLMIDKVLTLDDEHVSTSFKIKKDCLLVEDDYFNEVGLIENAAQTCSSIVGKSFFNDDDIEGEGANLIGFISAVKKVTLFSCPKVDSTIISSAKLTSRYDTDSYSICSLECNIHEGTSKLLSCEMNLVIKDLK</sequence>
<dbReference type="AlphaFoldDB" id="A0A2K9PS25"/>
<dbReference type="SUPFAM" id="SSF54637">
    <property type="entry name" value="Thioesterase/thiol ester dehydrase-isomerase"/>
    <property type="match status" value="1"/>
</dbReference>